<name>A0A8X6YUK5_9ARAC</name>
<dbReference type="EMBL" id="BMAV01023647">
    <property type="protein sequence ID" value="GFY79555.1"/>
    <property type="molecule type" value="Genomic_DNA"/>
</dbReference>
<gene>
    <name evidence="1" type="ORF">TNIN_499261</name>
</gene>
<accession>A0A8X6YUK5</accession>
<evidence type="ECO:0000313" key="2">
    <source>
        <dbReference type="Proteomes" id="UP000886998"/>
    </source>
</evidence>
<comment type="caution">
    <text evidence="1">The sequence shown here is derived from an EMBL/GenBank/DDBJ whole genome shotgun (WGS) entry which is preliminary data.</text>
</comment>
<proteinExistence type="predicted"/>
<organism evidence="1 2">
    <name type="scientific">Trichonephila inaurata madagascariensis</name>
    <dbReference type="NCBI Taxonomy" id="2747483"/>
    <lineage>
        <taxon>Eukaryota</taxon>
        <taxon>Metazoa</taxon>
        <taxon>Ecdysozoa</taxon>
        <taxon>Arthropoda</taxon>
        <taxon>Chelicerata</taxon>
        <taxon>Arachnida</taxon>
        <taxon>Araneae</taxon>
        <taxon>Araneomorphae</taxon>
        <taxon>Entelegynae</taxon>
        <taxon>Araneoidea</taxon>
        <taxon>Nephilidae</taxon>
        <taxon>Trichonephila</taxon>
        <taxon>Trichonephila inaurata</taxon>
    </lineage>
</organism>
<dbReference type="AlphaFoldDB" id="A0A8X6YUK5"/>
<protein>
    <submittedName>
        <fullName evidence="1">Uncharacterized protein</fullName>
    </submittedName>
</protein>
<reference evidence="1" key="1">
    <citation type="submission" date="2020-08" db="EMBL/GenBank/DDBJ databases">
        <title>Multicomponent nature underlies the extraordinary mechanical properties of spider dragline silk.</title>
        <authorList>
            <person name="Kono N."/>
            <person name="Nakamura H."/>
            <person name="Mori M."/>
            <person name="Yoshida Y."/>
            <person name="Ohtoshi R."/>
            <person name="Malay A.D."/>
            <person name="Moran D.A.P."/>
            <person name="Tomita M."/>
            <person name="Numata K."/>
            <person name="Arakawa K."/>
        </authorList>
    </citation>
    <scope>NUCLEOTIDE SEQUENCE</scope>
</reference>
<sequence>MHLYFFHSVLFYGSRGNREKTPEETRKSFFQAFSKKKRRRRAKSRLREKLFRAFASSLKRCCGCSSLRKPHSQLQITVSEPIYENICIVQPLLSTLPKGDRWDICGISKTG</sequence>
<dbReference type="Proteomes" id="UP000886998">
    <property type="component" value="Unassembled WGS sequence"/>
</dbReference>
<evidence type="ECO:0000313" key="1">
    <source>
        <dbReference type="EMBL" id="GFY79555.1"/>
    </source>
</evidence>
<keyword evidence="2" id="KW-1185">Reference proteome</keyword>
<dbReference type="OrthoDB" id="10534276at2759"/>